<dbReference type="InterPro" id="IPR009057">
    <property type="entry name" value="Homeodomain-like_sf"/>
</dbReference>
<feature type="domain" description="HTH tetR-type" evidence="4">
    <location>
        <begin position="35"/>
        <end position="95"/>
    </location>
</feature>
<dbReference type="Gene3D" id="1.10.357.10">
    <property type="entry name" value="Tetracycline Repressor, domain 2"/>
    <property type="match status" value="1"/>
</dbReference>
<dbReference type="PANTHER" id="PTHR30055">
    <property type="entry name" value="HTH-TYPE TRANSCRIPTIONAL REGULATOR RUTR"/>
    <property type="match status" value="1"/>
</dbReference>
<evidence type="ECO:0000256" key="2">
    <source>
        <dbReference type="PROSITE-ProRule" id="PRU00335"/>
    </source>
</evidence>
<dbReference type="Pfam" id="PF00440">
    <property type="entry name" value="TetR_N"/>
    <property type="match status" value="1"/>
</dbReference>
<feature type="DNA-binding region" description="H-T-H motif" evidence="2">
    <location>
        <begin position="58"/>
        <end position="77"/>
    </location>
</feature>
<organism evidence="5 6">
    <name type="scientific">Streptomyces liliiviolaceus</name>
    <dbReference type="NCBI Taxonomy" id="2823109"/>
    <lineage>
        <taxon>Bacteria</taxon>
        <taxon>Bacillati</taxon>
        <taxon>Actinomycetota</taxon>
        <taxon>Actinomycetes</taxon>
        <taxon>Kitasatosporales</taxon>
        <taxon>Streptomycetaceae</taxon>
        <taxon>Streptomyces</taxon>
    </lineage>
</organism>
<evidence type="ECO:0000313" key="6">
    <source>
        <dbReference type="Proteomes" id="UP000677413"/>
    </source>
</evidence>
<dbReference type="InterPro" id="IPR023772">
    <property type="entry name" value="DNA-bd_HTH_TetR-type_CS"/>
</dbReference>
<dbReference type="SUPFAM" id="SSF46689">
    <property type="entry name" value="Homeodomain-like"/>
    <property type="match status" value="1"/>
</dbReference>
<proteinExistence type="predicted"/>
<dbReference type="EMBL" id="JAGPYQ010000001">
    <property type="protein sequence ID" value="MBQ0852588.1"/>
    <property type="molecule type" value="Genomic_DNA"/>
</dbReference>
<evidence type="ECO:0000259" key="4">
    <source>
        <dbReference type="PROSITE" id="PS50977"/>
    </source>
</evidence>
<evidence type="ECO:0000256" key="3">
    <source>
        <dbReference type="SAM" id="MobiDB-lite"/>
    </source>
</evidence>
<dbReference type="InterPro" id="IPR001647">
    <property type="entry name" value="HTH_TetR"/>
</dbReference>
<protein>
    <submittedName>
        <fullName evidence="5">TetR/AcrR family transcriptional regulator</fullName>
    </submittedName>
</protein>
<comment type="caution">
    <text evidence="5">The sequence shown here is derived from an EMBL/GenBank/DDBJ whole genome shotgun (WGS) entry which is preliminary data.</text>
</comment>
<dbReference type="PRINTS" id="PR00455">
    <property type="entry name" value="HTHTETR"/>
</dbReference>
<accession>A0A940Y131</accession>
<evidence type="ECO:0000313" key="5">
    <source>
        <dbReference type="EMBL" id="MBQ0852588.1"/>
    </source>
</evidence>
<dbReference type="InterPro" id="IPR050109">
    <property type="entry name" value="HTH-type_TetR-like_transc_reg"/>
</dbReference>
<keyword evidence="6" id="KW-1185">Reference proteome</keyword>
<feature type="region of interest" description="Disordered" evidence="3">
    <location>
        <begin position="219"/>
        <end position="240"/>
    </location>
</feature>
<gene>
    <name evidence="5" type="ORF">J8N05_30955</name>
</gene>
<dbReference type="AlphaFoldDB" id="A0A940Y131"/>
<dbReference type="PANTHER" id="PTHR30055:SF226">
    <property type="entry name" value="HTH-TYPE TRANSCRIPTIONAL REGULATOR PKSA"/>
    <property type="match status" value="1"/>
</dbReference>
<name>A0A940Y131_9ACTN</name>
<keyword evidence="1 2" id="KW-0238">DNA-binding</keyword>
<sequence>MVLPGPTSPARDQGRAGVGWHVSPRSAEANEELRAQSRERILVAALEVFAEKGYHDATISDITARAGVSRGLLTYYFPGKQNLVDELLDRYLDGVSALADVTGTPDERLAAIIDGVLVLAAATVPVQRITLSLVINPATHPLFAAAEARAEERVVALEDGLRDLFAARGAEDPAVEEVLLRSVLEGVIFKTAVYGAQYPTEQIRRRLYALYTLPTPETELPLPAGPPGSDRMRAARALGD</sequence>
<dbReference type="GO" id="GO:0000976">
    <property type="term" value="F:transcription cis-regulatory region binding"/>
    <property type="evidence" value="ECO:0007669"/>
    <property type="project" value="TreeGrafter"/>
</dbReference>
<dbReference type="PROSITE" id="PS50977">
    <property type="entry name" value="HTH_TETR_2"/>
    <property type="match status" value="1"/>
</dbReference>
<dbReference type="GO" id="GO:0003700">
    <property type="term" value="F:DNA-binding transcription factor activity"/>
    <property type="evidence" value="ECO:0007669"/>
    <property type="project" value="TreeGrafter"/>
</dbReference>
<reference evidence="5 6" key="1">
    <citation type="submission" date="2021-04" db="EMBL/GenBank/DDBJ databases">
        <authorList>
            <person name="Tang X."/>
            <person name="Zhou X."/>
            <person name="Chen X."/>
            <person name="Cernava T."/>
            <person name="Zhang C."/>
        </authorList>
    </citation>
    <scope>NUCLEOTIDE SEQUENCE [LARGE SCALE GENOMIC DNA]</scope>
    <source>
        <strain evidence="5 6">BH-SS-21</strain>
    </source>
</reference>
<dbReference type="Proteomes" id="UP000677413">
    <property type="component" value="Unassembled WGS sequence"/>
</dbReference>
<dbReference type="PROSITE" id="PS01081">
    <property type="entry name" value="HTH_TETR_1"/>
    <property type="match status" value="1"/>
</dbReference>
<evidence type="ECO:0000256" key="1">
    <source>
        <dbReference type="ARBA" id="ARBA00023125"/>
    </source>
</evidence>